<feature type="domain" description="Sushi" evidence="5">
    <location>
        <begin position="1336"/>
        <end position="1395"/>
    </location>
</feature>
<proteinExistence type="predicted"/>
<dbReference type="CDD" id="cd00033">
    <property type="entry name" value="CCP"/>
    <property type="match status" value="9"/>
</dbReference>
<keyword evidence="4" id="KW-0732">Signal</keyword>
<reference evidence="6 7" key="1">
    <citation type="submission" date="2024-11" db="EMBL/GenBank/DDBJ databases">
        <title>Chromosome-level genome assembly of the freshwater bivalve Anodonta woodiana.</title>
        <authorList>
            <person name="Chen X."/>
        </authorList>
    </citation>
    <scope>NUCLEOTIDE SEQUENCE [LARGE SCALE GENOMIC DNA]</scope>
    <source>
        <strain evidence="6">MN2024</strain>
        <tissue evidence="6">Gills</tissue>
    </source>
</reference>
<dbReference type="SMART" id="SM00032">
    <property type="entry name" value="CCP"/>
    <property type="match status" value="12"/>
</dbReference>
<feature type="domain" description="Sushi" evidence="5">
    <location>
        <begin position="1516"/>
        <end position="1575"/>
    </location>
</feature>
<comment type="caution">
    <text evidence="6">The sequence shown here is derived from an EMBL/GenBank/DDBJ whole genome shotgun (WGS) entry which is preliminary data.</text>
</comment>
<feature type="domain" description="Sushi" evidence="5">
    <location>
        <begin position="1276"/>
        <end position="1335"/>
    </location>
</feature>
<feature type="signal peptide" evidence="4">
    <location>
        <begin position="1"/>
        <end position="30"/>
    </location>
</feature>
<dbReference type="InterPro" id="IPR000742">
    <property type="entry name" value="EGF"/>
</dbReference>
<feature type="repeat" description="LDL-receptor class B" evidence="3">
    <location>
        <begin position="357"/>
        <end position="399"/>
    </location>
</feature>
<dbReference type="InterPro" id="IPR035976">
    <property type="entry name" value="Sushi/SCR/CCP_sf"/>
</dbReference>
<evidence type="ECO:0000313" key="6">
    <source>
        <dbReference type="EMBL" id="KAL3859102.1"/>
    </source>
</evidence>
<feature type="domain" description="Sushi" evidence="5">
    <location>
        <begin position="1216"/>
        <end position="1275"/>
    </location>
</feature>
<evidence type="ECO:0000256" key="1">
    <source>
        <dbReference type="ARBA" id="ARBA00023157"/>
    </source>
</evidence>
<feature type="repeat" description="LDL-receptor class B" evidence="3">
    <location>
        <begin position="400"/>
        <end position="442"/>
    </location>
</feature>
<dbReference type="PROSITE" id="PS51120">
    <property type="entry name" value="LDLRB"/>
    <property type="match status" value="3"/>
</dbReference>
<dbReference type="Gene3D" id="2.10.70.10">
    <property type="entry name" value="Complement Module, domain 1"/>
    <property type="match status" value="10"/>
</dbReference>
<feature type="domain" description="Sushi" evidence="5">
    <location>
        <begin position="1636"/>
        <end position="1695"/>
    </location>
</feature>
<dbReference type="Gene3D" id="2.120.10.30">
    <property type="entry name" value="TolB, C-terminal domain"/>
    <property type="match status" value="3"/>
</dbReference>
<protein>
    <recommendedName>
        <fullName evidence="5">Sushi domain-containing protein</fullName>
    </recommendedName>
</protein>
<feature type="chain" id="PRO_5044812943" description="Sushi domain-containing protein" evidence="4">
    <location>
        <begin position="31"/>
        <end position="1761"/>
    </location>
</feature>
<evidence type="ECO:0000256" key="3">
    <source>
        <dbReference type="PROSITE-ProRule" id="PRU00461"/>
    </source>
</evidence>
<comment type="caution">
    <text evidence="2">Lacks conserved residue(s) required for the propagation of feature annotation.</text>
</comment>
<sequence>MKAYKMYGDKIRNLCKVWVVYFLFLQPSSTLYCPTTIQNGILDSACSHVTGSNCSFTCNLGYRPLDTVNTLSCGPEGNWTPSNQCIEVICPATIPNGNIIMNNNCSRRIGNNCTYQCNDGFKANPNASTVTCKNTGQWEGASSLCQVYNCPANIPNGLLSSSCRRTVGEKCDYSCSVTFHQNASIPMITCRISGWEPNVATLCTEQDRGILVSFPATDQLFKGDIVVIPTTMEGMPIISDSLIISFPVNQQLFSMATDYKLKHLLAYSHLQNGILLNSDFEMGFGGSRAYNLMHIGLSNRYIKLAVDWVSHNVYWTDPNFSWISMQNEMMTDTDLYTVIIETDIDAPHGIAVDPITGYLFWSDIGNLAKIERSNLVGEDRHVLTFNLDFPISLAADLKSNSLYWVDSIRDTVEVCAYNGLNRRVLIKDMSRKFLDIAVLQDFLYVTDYAQRKLLFINKTNDVLNVKSIGFSHGPIGVTAYSPDIQPVPSKVACPANCSDICVELPAGHRCLCREGYLYNESTNQCQENLGIFHRGILISNATSICLLDIRILATHQSYPLQCFLDASNVTFMAMKMAQRQIFFTNSSGIYYTKVDSSHIIQLMPSTNNISGMSFDWIDDNIYWCEKTTGTIRVFSLRTRSSMIIISNLTEPRDILVVPHYRKMFWISGKDNSVVQVSNLTGTDTFIIRNSSRNSVPHSLKFNLLSQVLFWIEGQMIKSYDLNTHLIKENVINSPNATLLSSYKNQLVWTSNTSRPSVLFAYDIKLNTTPVVIASFSDTGRIGAMMIFDPTLQPNEKGPCDELNGLCEQICIPQGSNRECRCEAGYTLHNETSCISDPVSENFLLVSDWTHHKIYQLDLSAYNIYGIDVLYTKSPAGIAYNPKIKKLYWGSFDQLNNVITTAFLNGSREEVLVDIYPNDIYPEQIAIDFSTGNIFFTAPARIPYVLTQKGYIGVLSSNGRHSRKLILGVDRVFDIVLHPQQGRMFWTLGGSNGCIYRANMDGTNSVKIISNTISSPYGLTIDYKANILYWTNWNDQILSIHTNGSFQNVLYEDHGSSLGDIVFGGGYLYFTAWNKQHITRINPANTSDVIQLFDHGLFGTLEGLAIHIGEEQPVNTLCANNNGNCSTFCLPTSVGRSCACNDDVDLLYDGLTCSDAIQCPDKVWRGNITDQCPRNIGARCGVVCDQGYKPSTINMVLECQLNGASGVWNNMYPCKAIMCPSTVLDALISPNCSLLLGTDCTYSCKNGYYDVGPGHILCINDSMDGGKWSDERPCKAATCPSTVLNAVISTNCSYLLGTNCSYTCESGYHDEGPSYILCVNDTKNGGKWSVDLPCKATTCPSTVPNTVISPNCSHLLGTNCSYKCESGYHDEGPSYILCINDTKNGGKWSVDIPCKATTCPSTVPNTEISPNCSHLLGTNCSYTCESGYHDEGPSYILCINDTKNGGKWSVDIPCKATICPSTVPNAVISPNCSHLLGTNCSYKCESGYHDEGPSYILCINDTKNGGKWSVDIPCKATTCPSTVPNAEISPNCSHLLGTNCSYTCESGYHDEGPSSILCINDTKNGGKWSVDIPCKATTCPSTVPNAVISPNCSHLLGTNCSYTCESGYHDEGPSYILCINDTKNGGKWSVDLPCKGITCPSAVPNAVISPNCSYLLGTNCSYTCENGYHDEGHSDFLCVNDTKNGGKWSVDIPCSGIDNAAYVTVERDNIMFHSRGSGCDLEEAVRSASLTDTDAGCESVQDSDVSVCISDKIMLQEKESEA</sequence>
<dbReference type="InterPro" id="IPR000033">
    <property type="entry name" value="LDLR_classB_rpt"/>
</dbReference>
<evidence type="ECO:0000256" key="4">
    <source>
        <dbReference type="SAM" id="SignalP"/>
    </source>
</evidence>
<dbReference type="PROSITE" id="PS50923">
    <property type="entry name" value="SUSHI"/>
    <property type="match status" value="10"/>
</dbReference>
<dbReference type="SUPFAM" id="SSF57184">
    <property type="entry name" value="Growth factor receptor domain"/>
    <property type="match status" value="1"/>
</dbReference>
<dbReference type="Proteomes" id="UP001634394">
    <property type="component" value="Unassembled WGS sequence"/>
</dbReference>
<dbReference type="InterPro" id="IPR009030">
    <property type="entry name" value="Growth_fac_rcpt_cys_sf"/>
</dbReference>
<evidence type="ECO:0000256" key="2">
    <source>
        <dbReference type="PROSITE-ProRule" id="PRU00302"/>
    </source>
</evidence>
<accession>A0ABD3VEX1</accession>
<feature type="domain" description="Sushi" evidence="5">
    <location>
        <begin position="88"/>
        <end position="147"/>
    </location>
</feature>
<keyword evidence="7" id="KW-1185">Reference proteome</keyword>
<feature type="domain" description="Sushi" evidence="5">
    <location>
        <begin position="1396"/>
        <end position="1455"/>
    </location>
</feature>
<gene>
    <name evidence="6" type="ORF">ACJMK2_009335</name>
</gene>
<dbReference type="InterPro" id="IPR050778">
    <property type="entry name" value="Cueball_EGF_LRP_Nidogen"/>
</dbReference>
<dbReference type="Pfam" id="PF00084">
    <property type="entry name" value="Sushi"/>
    <property type="match status" value="10"/>
</dbReference>
<evidence type="ECO:0000313" key="7">
    <source>
        <dbReference type="Proteomes" id="UP001634394"/>
    </source>
</evidence>
<dbReference type="SUPFAM" id="SSF63825">
    <property type="entry name" value="YWTD domain"/>
    <property type="match status" value="3"/>
</dbReference>
<dbReference type="InterPro" id="IPR000436">
    <property type="entry name" value="Sushi_SCR_CCP_dom"/>
</dbReference>
<dbReference type="InterPro" id="IPR011042">
    <property type="entry name" value="6-blade_b-propeller_TolB-like"/>
</dbReference>
<dbReference type="SMART" id="SM00181">
    <property type="entry name" value="EGF"/>
    <property type="match status" value="3"/>
</dbReference>
<dbReference type="SUPFAM" id="SSF57535">
    <property type="entry name" value="Complement control module/SCR domain"/>
    <property type="match status" value="10"/>
</dbReference>
<feature type="repeat" description="LDL-receptor class B" evidence="3">
    <location>
        <begin position="981"/>
        <end position="1024"/>
    </location>
</feature>
<organism evidence="6 7">
    <name type="scientific">Sinanodonta woodiana</name>
    <name type="common">Chinese pond mussel</name>
    <name type="synonym">Anodonta woodiana</name>
    <dbReference type="NCBI Taxonomy" id="1069815"/>
    <lineage>
        <taxon>Eukaryota</taxon>
        <taxon>Metazoa</taxon>
        <taxon>Spiralia</taxon>
        <taxon>Lophotrochozoa</taxon>
        <taxon>Mollusca</taxon>
        <taxon>Bivalvia</taxon>
        <taxon>Autobranchia</taxon>
        <taxon>Heteroconchia</taxon>
        <taxon>Palaeoheterodonta</taxon>
        <taxon>Unionida</taxon>
        <taxon>Unionoidea</taxon>
        <taxon>Unionidae</taxon>
        <taxon>Unioninae</taxon>
        <taxon>Sinanodonta</taxon>
    </lineage>
</organism>
<name>A0ABD3VEX1_SINWO</name>
<keyword evidence="1 2" id="KW-1015">Disulfide bond</keyword>
<feature type="domain" description="Sushi" evidence="5">
    <location>
        <begin position="1456"/>
        <end position="1515"/>
    </location>
</feature>
<feature type="disulfide bond" evidence="2">
    <location>
        <begin position="58"/>
        <end position="85"/>
    </location>
</feature>
<dbReference type="PANTHER" id="PTHR46513:SF13">
    <property type="entry name" value="EGF-LIKE DOMAIN-CONTAINING PROTEIN"/>
    <property type="match status" value="1"/>
</dbReference>
<feature type="domain" description="Sushi" evidence="5">
    <location>
        <begin position="31"/>
        <end position="87"/>
    </location>
</feature>
<dbReference type="PANTHER" id="PTHR46513">
    <property type="entry name" value="VITELLOGENIN RECEPTOR-LIKE PROTEIN-RELATED-RELATED"/>
    <property type="match status" value="1"/>
</dbReference>
<keyword evidence="2" id="KW-0768">Sushi</keyword>
<evidence type="ECO:0000259" key="5">
    <source>
        <dbReference type="PROSITE" id="PS50923"/>
    </source>
</evidence>
<dbReference type="EMBL" id="JBJQND010000012">
    <property type="protein sequence ID" value="KAL3859102.1"/>
    <property type="molecule type" value="Genomic_DNA"/>
</dbReference>
<dbReference type="SMART" id="SM00135">
    <property type="entry name" value="LY"/>
    <property type="match status" value="10"/>
</dbReference>
<feature type="domain" description="Sushi" evidence="5">
    <location>
        <begin position="1576"/>
        <end position="1635"/>
    </location>
</feature>